<dbReference type="AlphaFoldDB" id="A0A8J3Y2N0"/>
<keyword evidence="1" id="KW-0472">Membrane</keyword>
<dbReference type="Proteomes" id="UP000605992">
    <property type="component" value="Unassembled WGS sequence"/>
</dbReference>
<accession>A0A8J3Y2N0</accession>
<feature type="transmembrane region" description="Helical" evidence="1">
    <location>
        <begin position="21"/>
        <end position="43"/>
    </location>
</feature>
<keyword evidence="1" id="KW-0812">Transmembrane</keyword>
<evidence type="ECO:0000256" key="1">
    <source>
        <dbReference type="SAM" id="Phobius"/>
    </source>
</evidence>
<dbReference type="SUPFAM" id="SSF69304">
    <property type="entry name" value="Tricorn protease N-terminal domain"/>
    <property type="match status" value="1"/>
</dbReference>
<name>A0A8J3Y2N0_9ACTN</name>
<proteinExistence type="predicted"/>
<dbReference type="RefSeq" id="WP_203949667.1">
    <property type="nucleotide sequence ID" value="NZ_BOOR01000090.1"/>
</dbReference>
<evidence type="ECO:0000313" key="2">
    <source>
        <dbReference type="EMBL" id="GII59621.1"/>
    </source>
</evidence>
<dbReference type="EMBL" id="BOOR01000090">
    <property type="protein sequence ID" value="GII59621.1"/>
    <property type="molecule type" value="Genomic_DNA"/>
</dbReference>
<dbReference type="InterPro" id="IPR011042">
    <property type="entry name" value="6-blade_b-propeller_TolB-like"/>
</dbReference>
<sequence>MTESEFREEEPGGGARLGTRARMLIAAAAAVVLAGAAVVYAAVASDGPTAARESDVPGVVRADGARLRVLDNGLLSEVSLQDPSGPRSVSAQQCDRAYAAAGTVACLRPVGALGGTHLAVLDGDLREVRSIPLTGFPNRLRVSDSGRMIAWTLFVSGDAYAGGEFSTRAGVLDMRTGTVVASVEEFAVTVDGRPHRAADVNVWGITFTGDDNRFFATVGTAGHRYLAEGDLAGRTLKTVADGVECPSLSPDETRVAFKSAVGGDPARGWRLSVLDLATKKVAATVETRSVDDQAIWLDDHTLAYGLQRSDGVNDVWAVPADGTGAARLLVPGANSPSLQPSRDHAEVR</sequence>
<reference evidence="2" key="1">
    <citation type="submission" date="2021-01" db="EMBL/GenBank/DDBJ databases">
        <title>Whole genome shotgun sequence of Planotetraspora thailandica NBRC 104271.</title>
        <authorList>
            <person name="Komaki H."/>
            <person name="Tamura T."/>
        </authorList>
    </citation>
    <scope>NUCLEOTIDE SEQUENCE</scope>
    <source>
        <strain evidence="2">NBRC 104271</strain>
    </source>
</reference>
<keyword evidence="3" id="KW-1185">Reference proteome</keyword>
<dbReference type="Gene3D" id="2.120.10.30">
    <property type="entry name" value="TolB, C-terminal domain"/>
    <property type="match status" value="1"/>
</dbReference>
<comment type="caution">
    <text evidence="2">The sequence shown here is derived from an EMBL/GenBank/DDBJ whole genome shotgun (WGS) entry which is preliminary data.</text>
</comment>
<gene>
    <name evidence="2" type="ORF">Pth03_80100</name>
</gene>
<keyword evidence="1" id="KW-1133">Transmembrane helix</keyword>
<protein>
    <submittedName>
        <fullName evidence="2">TolB-like translocation protein signal peptide</fullName>
    </submittedName>
</protein>
<evidence type="ECO:0000313" key="3">
    <source>
        <dbReference type="Proteomes" id="UP000605992"/>
    </source>
</evidence>
<organism evidence="2 3">
    <name type="scientific">Planotetraspora thailandica</name>
    <dbReference type="NCBI Taxonomy" id="487172"/>
    <lineage>
        <taxon>Bacteria</taxon>
        <taxon>Bacillati</taxon>
        <taxon>Actinomycetota</taxon>
        <taxon>Actinomycetes</taxon>
        <taxon>Streptosporangiales</taxon>
        <taxon>Streptosporangiaceae</taxon>
        <taxon>Planotetraspora</taxon>
    </lineage>
</organism>